<dbReference type="Proteomes" id="UP001390339">
    <property type="component" value="Unassembled WGS sequence"/>
</dbReference>
<accession>A0ABR2HZ73</accession>
<evidence type="ECO:0000256" key="1">
    <source>
        <dbReference type="SAM" id="Phobius"/>
    </source>
</evidence>
<keyword evidence="1" id="KW-1133">Transmembrane helix</keyword>
<reference evidence="2 3" key="1">
    <citation type="journal article" date="2024" name="IMA Fungus">
        <title>Apiospora arundinis, a panoply of carbohydrate-active enzymes and secondary metabolites.</title>
        <authorList>
            <person name="Sorensen T."/>
            <person name="Petersen C."/>
            <person name="Muurmann A.T."/>
            <person name="Christiansen J.V."/>
            <person name="Brundto M.L."/>
            <person name="Overgaard C.K."/>
            <person name="Boysen A.T."/>
            <person name="Wollenberg R.D."/>
            <person name="Larsen T.O."/>
            <person name="Sorensen J.L."/>
            <person name="Nielsen K.L."/>
            <person name="Sondergaard T.E."/>
        </authorList>
    </citation>
    <scope>NUCLEOTIDE SEQUENCE [LARGE SCALE GENOMIC DNA]</scope>
    <source>
        <strain evidence="2 3">AAU 773</strain>
    </source>
</reference>
<feature type="transmembrane region" description="Helical" evidence="1">
    <location>
        <begin position="137"/>
        <end position="154"/>
    </location>
</feature>
<comment type="caution">
    <text evidence="2">The sequence shown here is derived from an EMBL/GenBank/DDBJ whole genome shotgun (WGS) entry which is preliminary data.</text>
</comment>
<evidence type="ECO:0000313" key="2">
    <source>
        <dbReference type="EMBL" id="KAK8855077.1"/>
    </source>
</evidence>
<organism evidence="2 3">
    <name type="scientific">Apiospora arundinis</name>
    <dbReference type="NCBI Taxonomy" id="335852"/>
    <lineage>
        <taxon>Eukaryota</taxon>
        <taxon>Fungi</taxon>
        <taxon>Dikarya</taxon>
        <taxon>Ascomycota</taxon>
        <taxon>Pezizomycotina</taxon>
        <taxon>Sordariomycetes</taxon>
        <taxon>Xylariomycetidae</taxon>
        <taxon>Amphisphaeriales</taxon>
        <taxon>Apiosporaceae</taxon>
        <taxon>Apiospora</taxon>
    </lineage>
</organism>
<keyword evidence="1" id="KW-0472">Membrane</keyword>
<gene>
    <name evidence="2" type="ORF">PGQ11_010989</name>
</gene>
<name>A0ABR2HZ73_9PEZI</name>
<dbReference type="EMBL" id="JAPCWZ010000007">
    <property type="protein sequence ID" value="KAK8855077.1"/>
    <property type="molecule type" value="Genomic_DNA"/>
</dbReference>
<feature type="transmembrane region" description="Helical" evidence="1">
    <location>
        <begin position="174"/>
        <end position="196"/>
    </location>
</feature>
<evidence type="ECO:0000313" key="3">
    <source>
        <dbReference type="Proteomes" id="UP001390339"/>
    </source>
</evidence>
<evidence type="ECO:0008006" key="4">
    <source>
        <dbReference type="Google" id="ProtNLM"/>
    </source>
</evidence>
<keyword evidence="1" id="KW-0812">Transmembrane</keyword>
<keyword evidence="3" id="KW-1185">Reference proteome</keyword>
<proteinExistence type="predicted"/>
<protein>
    <recommendedName>
        <fullName evidence="4">Nucleoside diphosphate kinase</fullName>
    </recommendedName>
</protein>
<sequence>MAQHDQETSVMIIKPDPLHKLGGQAISLASVFQDTLRMGGYVNTERPLHRRLRVWHLSGADKHPKHSFQPSMHLNLVDHIEYVGVGQHDAHEDANLIRMRPTETPFWNVLASSPIRGQEGLSWAFVPSSAFNRVQQGLLVLPLLITMTAPTIFIPPTPNFEFHVTESTSQMNRFLFFKVFLQPWTKLSFVMGYVLAEVSQ</sequence>